<accession>A0A0C2M139</accession>
<dbReference type="PANTHER" id="PTHR46237">
    <property type="entry name" value="CYTOCHROME B5 REDUCTASE 4 FAMILY MEMBER"/>
    <property type="match status" value="1"/>
</dbReference>
<dbReference type="OrthoDB" id="260519at2759"/>
<dbReference type="OMA" id="MDTHPWV"/>
<proteinExistence type="inferred from homology"/>
<evidence type="ECO:0000256" key="2">
    <source>
        <dbReference type="ARBA" id="ARBA00022723"/>
    </source>
</evidence>
<evidence type="ECO:0000313" key="6">
    <source>
        <dbReference type="EMBL" id="KII60740.1"/>
    </source>
</evidence>
<dbReference type="PROSITE" id="PS00191">
    <property type="entry name" value="CYTOCHROME_B5_1"/>
    <property type="match status" value="1"/>
</dbReference>
<comment type="similarity">
    <text evidence="4">Belongs to the cytochrome b5 family.</text>
</comment>
<evidence type="ECO:0000259" key="5">
    <source>
        <dbReference type="PROSITE" id="PS50255"/>
    </source>
</evidence>
<gene>
    <name evidence="6" type="ORF">RF11_10969</name>
</gene>
<evidence type="ECO:0000256" key="4">
    <source>
        <dbReference type="RuleBase" id="RU362121"/>
    </source>
</evidence>
<keyword evidence="3 4" id="KW-0408">Iron</keyword>
<dbReference type="InterPro" id="IPR018506">
    <property type="entry name" value="Cyt_B5_heme-BS"/>
</dbReference>
<organism evidence="6 7">
    <name type="scientific">Thelohanellus kitauei</name>
    <name type="common">Myxosporean</name>
    <dbReference type="NCBI Taxonomy" id="669202"/>
    <lineage>
        <taxon>Eukaryota</taxon>
        <taxon>Metazoa</taxon>
        <taxon>Cnidaria</taxon>
        <taxon>Myxozoa</taxon>
        <taxon>Myxosporea</taxon>
        <taxon>Bivalvulida</taxon>
        <taxon>Platysporina</taxon>
        <taxon>Myxobolidae</taxon>
        <taxon>Thelohanellus</taxon>
    </lineage>
</organism>
<evidence type="ECO:0000313" key="7">
    <source>
        <dbReference type="Proteomes" id="UP000031668"/>
    </source>
</evidence>
<protein>
    <submittedName>
        <fullName evidence="6">Putative heme-binding protein</fullName>
    </submittedName>
</protein>
<sequence length="111" mass="12727">MKSLNDWRKIQESEQKSGKVKFKPRAVTMDEVQKHCKSDDCWIVLGNNVYEVTDFLEYHPGGPETILEYAGKDGTKAFIEVFTGLNQAHQYVNFVNLLSNRFVGVVRNSRS</sequence>
<name>A0A0C2M139_THEKT</name>
<dbReference type="Proteomes" id="UP000031668">
    <property type="component" value="Unassembled WGS sequence"/>
</dbReference>
<dbReference type="InterPro" id="IPR051872">
    <property type="entry name" value="Cytochrome_b5/Flavoprotein_Rdt"/>
</dbReference>
<evidence type="ECO:0000256" key="1">
    <source>
        <dbReference type="ARBA" id="ARBA00022617"/>
    </source>
</evidence>
<dbReference type="SMART" id="SM01117">
    <property type="entry name" value="Cyt-b5"/>
    <property type="match status" value="1"/>
</dbReference>
<feature type="domain" description="Cytochrome b5 heme-binding" evidence="5">
    <location>
        <begin position="24"/>
        <end position="107"/>
    </location>
</feature>
<keyword evidence="7" id="KW-1185">Reference proteome</keyword>
<dbReference type="GO" id="GO:0005737">
    <property type="term" value="C:cytoplasm"/>
    <property type="evidence" value="ECO:0007669"/>
    <property type="project" value="TreeGrafter"/>
</dbReference>
<dbReference type="InterPro" id="IPR036400">
    <property type="entry name" value="Cyt_B5-like_heme/steroid_sf"/>
</dbReference>
<dbReference type="PRINTS" id="PR00363">
    <property type="entry name" value="CYTOCHROMEB5"/>
</dbReference>
<dbReference type="GO" id="GO:0020037">
    <property type="term" value="F:heme binding"/>
    <property type="evidence" value="ECO:0007669"/>
    <property type="project" value="UniProtKB-UniRule"/>
</dbReference>
<dbReference type="InterPro" id="IPR001199">
    <property type="entry name" value="Cyt_B5-like_heme/steroid-bd"/>
</dbReference>
<dbReference type="Pfam" id="PF00173">
    <property type="entry name" value="Cyt-b5"/>
    <property type="match status" value="1"/>
</dbReference>
<comment type="caution">
    <text evidence="6">The sequence shown here is derived from an EMBL/GenBank/DDBJ whole genome shotgun (WGS) entry which is preliminary data.</text>
</comment>
<dbReference type="SUPFAM" id="SSF55856">
    <property type="entry name" value="Cytochrome b5-like heme/steroid binding domain"/>
    <property type="match status" value="1"/>
</dbReference>
<dbReference type="PANTHER" id="PTHR46237:SF1">
    <property type="entry name" value="CYTOCHROME B5 REDUCTASE 4"/>
    <property type="match status" value="1"/>
</dbReference>
<reference evidence="6 7" key="1">
    <citation type="journal article" date="2014" name="Genome Biol. Evol.">
        <title>The genome of the myxosporean Thelohanellus kitauei shows adaptations to nutrient acquisition within its fish host.</title>
        <authorList>
            <person name="Yang Y."/>
            <person name="Xiong J."/>
            <person name="Zhou Z."/>
            <person name="Huo F."/>
            <person name="Miao W."/>
            <person name="Ran C."/>
            <person name="Liu Y."/>
            <person name="Zhang J."/>
            <person name="Feng J."/>
            <person name="Wang M."/>
            <person name="Wang M."/>
            <person name="Wang L."/>
            <person name="Yao B."/>
        </authorList>
    </citation>
    <scope>NUCLEOTIDE SEQUENCE [LARGE SCALE GENOMIC DNA]</scope>
    <source>
        <strain evidence="6">Wuqing</strain>
    </source>
</reference>
<evidence type="ECO:0000256" key="3">
    <source>
        <dbReference type="ARBA" id="ARBA00023004"/>
    </source>
</evidence>
<dbReference type="GO" id="GO:0046872">
    <property type="term" value="F:metal ion binding"/>
    <property type="evidence" value="ECO:0007669"/>
    <property type="project" value="UniProtKB-UniRule"/>
</dbReference>
<dbReference type="AlphaFoldDB" id="A0A0C2M139"/>
<dbReference type="PROSITE" id="PS50255">
    <property type="entry name" value="CYTOCHROME_B5_2"/>
    <property type="match status" value="1"/>
</dbReference>
<keyword evidence="1 4" id="KW-0349">Heme</keyword>
<keyword evidence="2 4" id="KW-0479">Metal-binding</keyword>
<dbReference type="EMBL" id="JWZT01005480">
    <property type="protein sequence ID" value="KII60740.1"/>
    <property type="molecule type" value="Genomic_DNA"/>
</dbReference>
<dbReference type="GO" id="GO:0004128">
    <property type="term" value="F:cytochrome-b5 reductase activity, acting on NAD(P)H"/>
    <property type="evidence" value="ECO:0007669"/>
    <property type="project" value="TreeGrafter"/>
</dbReference>
<dbReference type="Gene3D" id="3.10.120.10">
    <property type="entry name" value="Cytochrome b5-like heme/steroid binding domain"/>
    <property type="match status" value="1"/>
</dbReference>